<feature type="transmembrane region" description="Helical" evidence="1">
    <location>
        <begin position="118"/>
        <end position="137"/>
    </location>
</feature>
<feature type="transmembrane region" description="Helical" evidence="1">
    <location>
        <begin position="37"/>
        <end position="54"/>
    </location>
</feature>
<accession>A0ABW5VF14</accession>
<dbReference type="InterPro" id="IPR037185">
    <property type="entry name" value="EmrE-like"/>
</dbReference>
<feature type="transmembrane region" description="Helical" evidence="1">
    <location>
        <begin position="265"/>
        <end position="286"/>
    </location>
</feature>
<keyword evidence="1" id="KW-1133">Transmembrane helix</keyword>
<sequence>MPSVKLKNYFHLHFIVFIWGFTAVLGKLITLDALPLVWYRMGIALLLILAYVLLRKFPLKVPPKTLLLLLVAGVVIALHWVTFFMAIKVSNVSVALATMSTGAFFAALLEPMWYGRKMIWYELVFGLVVMLGLYVMFNVETNYLYGIVLALVSAFLSAVFTLINGKLTQTQKPAIISLYELGSGVLLLTIYLAFRGRFVPEFFVLSAADWLYMFILASACTAYAFIASVKVMRFISPYTVMLTTNMEPIYGIFLAFLILGDSEKMNSFFYIGALIILATVVANGILKNRNKLKKTSKEVASL</sequence>
<feature type="transmembrane region" description="Helical" evidence="1">
    <location>
        <begin position="210"/>
        <end position="226"/>
    </location>
</feature>
<keyword evidence="1" id="KW-0812">Transmembrane</keyword>
<dbReference type="PANTHER" id="PTHR22911:SF79">
    <property type="entry name" value="MOBA-LIKE NTP TRANSFERASE DOMAIN-CONTAINING PROTEIN"/>
    <property type="match status" value="1"/>
</dbReference>
<keyword evidence="1" id="KW-0472">Membrane</keyword>
<keyword evidence="4" id="KW-1185">Reference proteome</keyword>
<dbReference type="Pfam" id="PF00892">
    <property type="entry name" value="EamA"/>
    <property type="match status" value="2"/>
</dbReference>
<comment type="caution">
    <text evidence="3">The sequence shown here is derived from an EMBL/GenBank/DDBJ whole genome shotgun (WGS) entry which is preliminary data.</text>
</comment>
<dbReference type="RefSeq" id="WP_251809128.1">
    <property type="nucleotide sequence ID" value="NZ_CP166679.1"/>
</dbReference>
<feature type="transmembrane region" description="Helical" evidence="1">
    <location>
        <begin position="12"/>
        <end position="31"/>
    </location>
</feature>
<proteinExistence type="predicted"/>
<evidence type="ECO:0000256" key="1">
    <source>
        <dbReference type="SAM" id="Phobius"/>
    </source>
</evidence>
<reference evidence="4" key="1">
    <citation type="journal article" date="2019" name="Int. J. Syst. Evol. Microbiol.">
        <title>The Global Catalogue of Microorganisms (GCM) 10K type strain sequencing project: providing services to taxonomists for standard genome sequencing and annotation.</title>
        <authorList>
            <consortium name="The Broad Institute Genomics Platform"/>
            <consortium name="The Broad Institute Genome Sequencing Center for Infectious Disease"/>
            <person name="Wu L."/>
            <person name="Ma J."/>
        </authorList>
    </citation>
    <scope>NUCLEOTIDE SEQUENCE [LARGE SCALE GENOMIC DNA]</scope>
    <source>
        <strain evidence="4">KCTC 52924</strain>
    </source>
</reference>
<evidence type="ECO:0000313" key="4">
    <source>
        <dbReference type="Proteomes" id="UP001597532"/>
    </source>
</evidence>
<evidence type="ECO:0000313" key="3">
    <source>
        <dbReference type="EMBL" id="MFD2788831.1"/>
    </source>
</evidence>
<feature type="transmembrane region" description="Helical" evidence="1">
    <location>
        <begin position="92"/>
        <end position="109"/>
    </location>
</feature>
<dbReference type="InterPro" id="IPR000620">
    <property type="entry name" value="EamA_dom"/>
</dbReference>
<gene>
    <name evidence="3" type="ORF">ACFS1K_03545</name>
</gene>
<organism evidence="3 4">
    <name type="scientific">Arenibacter antarcticus</name>
    <dbReference type="NCBI Taxonomy" id="2040469"/>
    <lineage>
        <taxon>Bacteria</taxon>
        <taxon>Pseudomonadati</taxon>
        <taxon>Bacteroidota</taxon>
        <taxon>Flavobacteriia</taxon>
        <taxon>Flavobacteriales</taxon>
        <taxon>Flavobacteriaceae</taxon>
        <taxon>Arenibacter</taxon>
    </lineage>
</organism>
<feature type="transmembrane region" description="Helical" evidence="1">
    <location>
        <begin position="238"/>
        <end position="259"/>
    </location>
</feature>
<evidence type="ECO:0000259" key="2">
    <source>
        <dbReference type="Pfam" id="PF00892"/>
    </source>
</evidence>
<feature type="transmembrane region" description="Helical" evidence="1">
    <location>
        <begin position="66"/>
        <end position="86"/>
    </location>
</feature>
<dbReference type="EMBL" id="JBHUOK010000008">
    <property type="protein sequence ID" value="MFD2788831.1"/>
    <property type="molecule type" value="Genomic_DNA"/>
</dbReference>
<protein>
    <submittedName>
        <fullName evidence="3">DMT family transporter</fullName>
    </submittedName>
</protein>
<feature type="domain" description="EamA" evidence="2">
    <location>
        <begin position="145"/>
        <end position="281"/>
    </location>
</feature>
<dbReference type="SUPFAM" id="SSF103481">
    <property type="entry name" value="Multidrug resistance efflux transporter EmrE"/>
    <property type="match status" value="2"/>
</dbReference>
<feature type="domain" description="EamA" evidence="2">
    <location>
        <begin position="15"/>
        <end position="137"/>
    </location>
</feature>
<dbReference type="PANTHER" id="PTHR22911">
    <property type="entry name" value="ACYL-MALONYL CONDENSING ENZYME-RELATED"/>
    <property type="match status" value="1"/>
</dbReference>
<feature type="transmembrane region" description="Helical" evidence="1">
    <location>
        <begin position="175"/>
        <end position="194"/>
    </location>
</feature>
<name>A0ABW5VF14_9FLAO</name>
<dbReference type="Proteomes" id="UP001597532">
    <property type="component" value="Unassembled WGS sequence"/>
</dbReference>
<feature type="transmembrane region" description="Helical" evidence="1">
    <location>
        <begin position="143"/>
        <end position="163"/>
    </location>
</feature>